<sequence length="208" mass="22355">MKYTSYLLQFVPVVLLSGSTLGGRNNMDPHEEVRLDEGCRGLLQKLSTTGTDEMIEFGSGGSGELGPQVMMWMNACSNEFGHKEAEVVCRQLGCDSSGQGSPQRVHISRFNVTLADIPPFFTPFPYLCAGFEESVEKCALAHSVKCNSNNDSDLAADLVAVECNEPKATEEVTSSSTGQRSSARGTSKASYAAFALTILPAILLSYSH</sequence>
<comment type="caution">
    <text evidence="5">The sequence shown here is derived from an EMBL/GenBank/DDBJ whole genome shotgun (WGS) entry which is preliminary data.</text>
</comment>
<dbReference type="GO" id="GO:0016020">
    <property type="term" value="C:membrane"/>
    <property type="evidence" value="ECO:0007669"/>
    <property type="project" value="InterPro"/>
</dbReference>
<organism evidence="5 6">
    <name type="scientific">Geodia barretti</name>
    <name type="common">Barrett's horny sponge</name>
    <dbReference type="NCBI Taxonomy" id="519541"/>
    <lineage>
        <taxon>Eukaryota</taxon>
        <taxon>Metazoa</taxon>
        <taxon>Porifera</taxon>
        <taxon>Demospongiae</taxon>
        <taxon>Heteroscleromorpha</taxon>
        <taxon>Tetractinellida</taxon>
        <taxon>Astrophorina</taxon>
        <taxon>Geodiidae</taxon>
        <taxon>Geodia</taxon>
    </lineage>
</organism>
<name>A0AA35QZQ5_GEOBA</name>
<dbReference type="Pfam" id="PF00530">
    <property type="entry name" value="SRCR"/>
    <property type="match status" value="1"/>
</dbReference>
<evidence type="ECO:0000256" key="3">
    <source>
        <dbReference type="SAM" id="SignalP"/>
    </source>
</evidence>
<gene>
    <name evidence="5" type="ORF">GBAR_LOCUS2099</name>
</gene>
<dbReference type="InterPro" id="IPR001190">
    <property type="entry name" value="SRCR"/>
</dbReference>
<keyword evidence="6" id="KW-1185">Reference proteome</keyword>
<dbReference type="PROSITE" id="PS50287">
    <property type="entry name" value="SRCR_2"/>
    <property type="match status" value="1"/>
</dbReference>
<dbReference type="AlphaFoldDB" id="A0AA35QZQ5"/>
<feature type="domain" description="SRCR" evidence="4">
    <location>
        <begin position="33"/>
        <end position="164"/>
    </location>
</feature>
<comment type="caution">
    <text evidence="2">Lacks conserved residue(s) required for the propagation of feature annotation.</text>
</comment>
<feature type="disulfide bond" evidence="2">
    <location>
        <begin position="128"/>
        <end position="138"/>
    </location>
</feature>
<feature type="signal peptide" evidence="3">
    <location>
        <begin position="1"/>
        <end position="22"/>
    </location>
</feature>
<evidence type="ECO:0000256" key="1">
    <source>
        <dbReference type="ARBA" id="ARBA00023157"/>
    </source>
</evidence>
<dbReference type="InterPro" id="IPR036772">
    <property type="entry name" value="SRCR-like_dom_sf"/>
</dbReference>
<accession>A0AA35QZQ5</accession>
<evidence type="ECO:0000313" key="5">
    <source>
        <dbReference type="EMBL" id="CAI7997217.1"/>
    </source>
</evidence>
<evidence type="ECO:0000256" key="2">
    <source>
        <dbReference type="PROSITE-ProRule" id="PRU00196"/>
    </source>
</evidence>
<feature type="chain" id="PRO_5041358413" description="SRCR domain-containing protein" evidence="3">
    <location>
        <begin position="23"/>
        <end position="208"/>
    </location>
</feature>
<dbReference type="SUPFAM" id="SSF56487">
    <property type="entry name" value="SRCR-like"/>
    <property type="match status" value="1"/>
</dbReference>
<proteinExistence type="predicted"/>
<dbReference type="Proteomes" id="UP001174909">
    <property type="component" value="Unassembled WGS sequence"/>
</dbReference>
<dbReference type="EMBL" id="CASHTH010000297">
    <property type="protein sequence ID" value="CAI7997217.1"/>
    <property type="molecule type" value="Genomic_DNA"/>
</dbReference>
<evidence type="ECO:0000259" key="4">
    <source>
        <dbReference type="PROSITE" id="PS50287"/>
    </source>
</evidence>
<dbReference type="Gene3D" id="3.10.250.10">
    <property type="entry name" value="SRCR-like domain"/>
    <property type="match status" value="1"/>
</dbReference>
<reference evidence="5" key="1">
    <citation type="submission" date="2023-03" db="EMBL/GenBank/DDBJ databases">
        <authorList>
            <person name="Steffen K."/>
            <person name="Cardenas P."/>
        </authorList>
    </citation>
    <scope>NUCLEOTIDE SEQUENCE</scope>
</reference>
<keyword evidence="1 2" id="KW-1015">Disulfide bond</keyword>
<evidence type="ECO:0000313" key="6">
    <source>
        <dbReference type="Proteomes" id="UP001174909"/>
    </source>
</evidence>
<keyword evidence="3" id="KW-0732">Signal</keyword>
<protein>
    <recommendedName>
        <fullName evidence="4">SRCR domain-containing protein</fullName>
    </recommendedName>
</protein>